<feature type="transmembrane region" description="Helical" evidence="1">
    <location>
        <begin position="17"/>
        <end position="39"/>
    </location>
</feature>
<proteinExistence type="predicted"/>
<accession>A0ABR4XBH3</accession>
<evidence type="ECO:0000313" key="3">
    <source>
        <dbReference type="EMBL" id="KGN29194.1"/>
    </source>
</evidence>
<keyword evidence="1" id="KW-0812">Transmembrane</keyword>
<keyword evidence="4" id="KW-1185">Reference proteome</keyword>
<evidence type="ECO:0000259" key="2">
    <source>
        <dbReference type="Pfam" id="PF10756"/>
    </source>
</evidence>
<feature type="domain" description="Low molecular weight protein antigen 6 PH" evidence="2">
    <location>
        <begin position="75"/>
        <end position="134"/>
    </location>
</feature>
<dbReference type="InterPro" id="IPR019692">
    <property type="entry name" value="CFP-6_PH"/>
</dbReference>
<evidence type="ECO:0000256" key="1">
    <source>
        <dbReference type="SAM" id="Phobius"/>
    </source>
</evidence>
<protein>
    <recommendedName>
        <fullName evidence="2">Low molecular weight protein antigen 6 PH domain-containing protein</fullName>
    </recommendedName>
</protein>
<organism evidence="3 4">
    <name type="scientific">Knoellia flava TL1</name>
    <dbReference type="NCBI Taxonomy" id="1385518"/>
    <lineage>
        <taxon>Bacteria</taxon>
        <taxon>Bacillati</taxon>
        <taxon>Actinomycetota</taxon>
        <taxon>Actinomycetes</taxon>
        <taxon>Micrococcales</taxon>
        <taxon>Intrasporangiaceae</taxon>
        <taxon>Knoellia</taxon>
    </lineage>
</organism>
<keyword evidence="1" id="KW-0472">Membrane</keyword>
<gene>
    <name evidence="3" type="ORF">N798_15065</name>
</gene>
<comment type="caution">
    <text evidence="3">The sequence shown here is derived from an EMBL/GenBank/DDBJ whole genome shotgun (WGS) entry which is preliminary data.</text>
</comment>
<reference evidence="3 4" key="1">
    <citation type="submission" date="2013-08" db="EMBL/GenBank/DDBJ databases">
        <title>The genome sequence of Knoellia flava.</title>
        <authorList>
            <person name="Zhu W."/>
            <person name="Wang G."/>
        </authorList>
    </citation>
    <scope>NUCLEOTIDE SEQUENCE [LARGE SCALE GENOMIC DNA]</scope>
    <source>
        <strain evidence="3 4">TL1</strain>
    </source>
</reference>
<name>A0ABR4XBH3_9MICO</name>
<feature type="transmembrane region" description="Helical" evidence="1">
    <location>
        <begin position="51"/>
        <end position="69"/>
    </location>
</feature>
<sequence>MTEQVSREPFRSRRGRLMAMVMAGVSLVLFVVLAVLVSGVDEGGWVVADRVMMAVIGVGLALVLWRWAAIRAVPDDSGITVQNLIGQRHIRWDEIRDVTFDEGDPWVSLHLNDTETVAVMAIQRADGPSSRGEAERLAHLVADSRRS</sequence>
<dbReference type="Pfam" id="PF10756">
    <property type="entry name" value="bPH_6"/>
    <property type="match status" value="1"/>
</dbReference>
<dbReference type="EMBL" id="AVPI01000058">
    <property type="protein sequence ID" value="KGN29194.1"/>
    <property type="molecule type" value="Genomic_DNA"/>
</dbReference>
<evidence type="ECO:0000313" key="4">
    <source>
        <dbReference type="Proteomes" id="UP000029990"/>
    </source>
</evidence>
<dbReference type="RefSeq" id="WP_035949843.1">
    <property type="nucleotide sequence ID" value="NZ_AVPI01000058.1"/>
</dbReference>
<keyword evidence="1" id="KW-1133">Transmembrane helix</keyword>
<dbReference type="Proteomes" id="UP000029990">
    <property type="component" value="Unassembled WGS sequence"/>
</dbReference>